<name>A0A2M9BM41_9BACT</name>
<keyword evidence="3" id="KW-0285">Flavoprotein</keyword>
<dbReference type="Pfam" id="PF16901">
    <property type="entry name" value="DAO_C"/>
    <property type="match status" value="1"/>
</dbReference>
<evidence type="ECO:0000313" key="10">
    <source>
        <dbReference type="EMBL" id="PJJ59019.1"/>
    </source>
</evidence>
<evidence type="ECO:0000256" key="2">
    <source>
        <dbReference type="ARBA" id="ARBA00007330"/>
    </source>
</evidence>
<keyword evidence="11" id="KW-1185">Reference proteome</keyword>
<keyword evidence="5" id="KW-0274">FAD</keyword>
<gene>
    <name evidence="10" type="ORF">CLV45_0432</name>
</gene>
<dbReference type="Gene3D" id="3.30.9.10">
    <property type="entry name" value="D-Amino Acid Oxidase, subunit A, domain 2"/>
    <property type="match status" value="1"/>
</dbReference>
<comment type="cofactor">
    <cofactor evidence="1">
        <name>FAD</name>
        <dbReference type="ChEBI" id="CHEBI:57692"/>
    </cofactor>
</comment>
<dbReference type="EMBL" id="PGFA01000001">
    <property type="protein sequence ID" value="PJJ59019.1"/>
    <property type="molecule type" value="Genomic_DNA"/>
</dbReference>
<dbReference type="InterPro" id="IPR031656">
    <property type="entry name" value="DAO_C"/>
</dbReference>
<evidence type="ECO:0000256" key="6">
    <source>
        <dbReference type="ARBA" id="ARBA00023002"/>
    </source>
</evidence>
<dbReference type="PANTHER" id="PTHR11985:SF35">
    <property type="entry name" value="ANAEROBIC GLYCEROL-3-PHOSPHATE DEHYDROGENASE SUBUNIT A"/>
    <property type="match status" value="1"/>
</dbReference>
<dbReference type="InterPro" id="IPR038299">
    <property type="entry name" value="DAO_C_sf"/>
</dbReference>
<dbReference type="InterPro" id="IPR006076">
    <property type="entry name" value="FAD-dep_OxRdtase"/>
</dbReference>
<dbReference type="Pfam" id="PF01266">
    <property type="entry name" value="DAO"/>
    <property type="match status" value="1"/>
</dbReference>
<feature type="domain" description="Alpha-glycerophosphate oxidase C-terminal" evidence="9">
    <location>
        <begin position="426"/>
        <end position="510"/>
    </location>
</feature>
<evidence type="ECO:0000256" key="5">
    <source>
        <dbReference type="ARBA" id="ARBA00022827"/>
    </source>
</evidence>
<proteinExistence type="inferred from homology"/>
<dbReference type="OrthoDB" id="9766796at2"/>
<feature type="domain" description="FAD dependent oxidoreductase" evidence="8">
    <location>
        <begin position="26"/>
        <end position="384"/>
    </location>
</feature>
<keyword evidence="6" id="KW-0560">Oxidoreductase</keyword>
<dbReference type="RefSeq" id="WP_100334759.1">
    <property type="nucleotide sequence ID" value="NZ_PGFA01000001.1"/>
</dbReference>
<evidence type="ECO:0000256" key="4">
    <source>
        <dbReference type="ARBA" id="ARBA00022798"/>
    </source>
</evidence>
<dbReference type="Proteomes" id="UP000228535">
    <property type="component" value="Unassembled WGS sequence"/>
</dbReference>
<dbReference type="GO" id="GO:0046168">
    <property type="term" value="P:glycerol-3-phosphate catabolic process"/>
    <property type="evidence" value="ECO:0007669"/>
    <property type="project" value="TreeGrafter"/>
</dbReference>
<feature type="region of interest" description="Disordered" evidence="7">
    <location>
        <begin position="402"/>
        <end position="425"/>
    </location>
</feature>
<organism evidence="10 11">
    <name type="scientific">Hymenobacter chitinivorans DSM 11115</name>
    <dbReference type="NCBI Taxonomy" id="1121954"/>
    <lineage>
        <taxon>Bacteria</taxon>
        <taxon>Pseudomonadati</taxon>
        <taxon>Bacteroidota</taxon>
        <taxon>Cytophagia</taxon>
        <taxon>Cytophagales</taxon>
        <taxon>Hymenobacteraceae</taxon>
        <taxon>Hymenobacter</taxon>
    </lineage>
</organism>
<accession>A0A2M9BM41</accession>
<evidence type="ECO:0000256" key="3">
    <source>
        <dbReference type="ARBA" id="ARBA00022630"/>
    </source>
</evidence>
<dbReference type="GO" id="GO:0006071">
    <property type="term" value="P:glycerol metabolic process"/>
    <property type="evidence" value="ECO:0007669"/>
    <property type="project" value="UniProtKB-KW"/>
</dbReference>
<dbReference type="GO" id="GO:0004368">
    <property type="term" value="F:glycerol-3-phosphate dehydrogenase (quinone) activity"/>
    <property type="evidence" value="ECO:0007669"/>
    <property type="project" value="InterPro"/>
</dbReference>
<sequence length="535" mass="57978">MSITPHLAQFWRDTLLGQLTAQTAWDIVVIGGGATGLGVALDAVSRGYRTLLLEQADFAKGTSSRSTKLVHGGVRYLAQGDVGLVREALYERGLLLQNAPHLVKNQDFIIPSYSWWGGPFYLLGLKLYDVLAGRLSLGASRHLSRAETLRRLGNVRAAGLRGGVLYHDGQFDDSRLAVNLAQTLIEQGGTALNHVAVTGLRKDAQGRVRGVTARDQETGAPYEVTATVVVNATGVFVDDILQLDTPGARPLVRPSQGVHLVLDQSFWPGPDALMIPKTEDGRVLFAVPWHGRVVVGTTDTPLPEHSLEPRALAAEIEFILRTAGQYLTKAPRRADVLSVFAGLRPLAAPRNGSDTTKEISRSHKILVSKSGLLTITGGKWTTYRRMGQDTVDRAITLGKLPPAPSQTAHLPIHGAQPTPDYSTHRSVYGTDQAALQQLVDDEPELGKKLDPTLEFTGAEVVWAARAEMGRTVEDVLARRVRVLFLDAAAAMRVAPRVAELLARELGRDAAWQARQVAEFGELARGYLLNEPTAAQ</sequence>
<evidence type="ECO:0000256" key="1">
    <source>
        <dbReference type="ARBA" id="ARBA00001974"/>
    </source>
</evidence>
<protein>
    <submittedName>
        <fullName evidence="10">Glycerol-3-phosphate dehydrogenase</fullName>
    </submittedName>
</protein>
<dbReference type="AlphaFoldDB" id="A0A2M9BM41"/>
<dbReference type="PANTHER" id="PTHR11985">
    <property type="entry name" value="GLYCEROL-3-PHOSPHATE DEHYDROGENASE"/>
    <property type="match status" value="1"/>
</dbReference>
<dbReference type="SUPFAM" id="SSF54373">
    <property type="entry name" value="FAD-linked reductases, C-terminal domain"/>
    <property type="match status" value="1"/>
</dbReference>
<dbReference type="SUPFAM" id="SSF51905">
    <property type="entry name" value="FAD/NAD(P)-binding domain"/>
    <property type="match status" value="1"/>
</dbReference>
<dbReference type="InterPro" id="IPR000447">
    <property type="entry name" value="G3P_DH_FAD-dep"/>
</dbReference>
<dbReference type="Gene3D" id="1.10.8.870">
    <property type="entry name" value="Alpha-glycerophosphate oxidase, cap domain"/>
    <property type="match status" value="1"/>
</dbReference>
<dbReference type="Gene3D" id="3.50.50.60">
    <property type="entry name" value="FAD/NAD(P)-binding domain"/>
    <property type="match status" value="1"/>
</dbReference>
<dbReference type="PRINTS" id="PR01001">
    <property type="entry name" value="FADG3PDH"/>
</dbReference>
<evidence type="ECO:0000259" key="9">
    <source>
        <dbReference type="Pfam" id="PF16901"/>
    </source>
</evidence>
<keyword evidence="4" id="KW-0319">Glycerol metabolism</keyword>
<evidence type="ECO:0000313" key="11">
    <source>
        <dbReference type="Proteomes" id="UP000228535"/>
    </source>
</evidence>
<reference evidence="10 11" key="1">
    <citation type="submission" date="2017-11" db="EMBL/GenBank/DDBJ databases">
        <title>Genomic Encyclopedia of Archaeal and Bacterial Type Strains, Phase II (KMG-II): From Individual Species to Whole Genera.</title>
        <authorList>
            <person name="Goeker M."/>
        </authorList>
    </citation>
    <scope>NUCLEOTIDE SEQUENCE [LARGE SCALE GENOMIC DNA]</scope>
    <source>
        <strain evidence="10 11">DSM 11115</strain>
    </source>
</reference>
<evidence type="ECO:0000256" key="7">
    <source>
        <dbReference type="SAM" id="MobiDB-lite"/>
    </source>
</evidence>
<dbReference type="InterPro" id="IPR036188">
    <property type="entry name" value="FAD/NAD-bd_sf"/>
</dbReference>
<evidence type="ECO:0000259" key="8">
    <source>
        <dbReference type="Pfam" id="PF01266"/>
    </source>
</evidence>
<comment type="similarity">
    <text evidence="2">Belongs to the FAD-dependent glycerol-3-phosphate dehydrogenase family.</text>
</comment>
<comment type="caution">
    <text evidence="10">The sequence shown here is derived from an EMBL/GenBank/DDBJ whole genome shotgun (WGS) entry which is preliminary data.</text>
</comment>